<dbReference type="Proteomes" id="UP000578449">
    <property type="component" value="Unassembled WGS sequence"/>
</dbReference>
<dbReference type="InterPro" id="IPR011991">
    <property type="entry name" value="ArsR-like_HTH"/>
</dbReference>
<dbReference type="CDD" id="cd23763">
    <property type="entry name" value="ASKHA_ATPase_ROK"/>
    <property type="match status" value="1"/>
</dbReference>
<dbReference type="PANTHER" id="PTHR18964">
    <property type="entry name" value="ROK (REPRESSOR, ORF, KINASE) FAMILY"/>
    <property type="match status" value="1"/>
</dbReference>
<evidence type="ECO:0000259" key="2">
    <source>
        <dbReference type="Pfam" id="PF12802"/>
    </source>
</evidence>
<dbReference type="Gene3D" id="3.30.420.40">
    <property type="match status" value="2"/>
</dbReference>
<evidence type="ECO:0000256" key="1">
    <source>
        <dbReference type="ARBA" id="ARBA00006479"/>
    </source>
</evidence>
<dbReference type="GO" id="GO:0003700">
    <property type="term" value="F:DNA-binding transcription factor activity"/>
    <property type="evidence" value="ECO:0007669"/>
    <property type="project" value="InterPro"/>
</dbReference>
<dbReference type="InterPro" id="IPR043129">
    <property type="entry name" value="ATPase_NBD"/>
</dbReference>
<dbReference type="RefSeq" id="WP_185050084.1">
    <property type="nucleotide sequence ID" value="NZ_BAABIX010000010.1"/>
</dbReference>
<dbReference type="InterPro" id="IPR036388">
    <property type="entry name" value="WH-like_DNA-bd_sf"/>
</dbReference>
<sequence>MSRRPGTPRLLRELNDRAALELLVADGPLTRAELGERTGLSKVTAGQLLSRLEGHGLVTVVGEQAGGRGPNAALYGLVPSSAYVAGLEVLPESVMAAVADVTGRVVAEVTVDPQGHKDPVKVVRGALEEACGAAGIDPDRLRAVVIGTRGVVDSSTGDVRFSVDLPSWHGGVLPALERSLRLPVVIENDVNMAVIAEHAHGAARGLSDFVLVWAGVGQGLGVMLGGRLHRGSTGGAGEIGWLPVPGEPLPVDVTEPQSGSFQRLVGGQALSALAAAHGLPPGPVAEQVASGHPGFLDEVAARLAIGVAAVAVVLDPGLVVLSGAVGRAGGPALAARVERAVSRICPSTPRVTTTQVTGSPVLMGALETALVRGRDDLFTTTLST</sequence>
<dbReference type="InterPro" id="IPR036390">
    <property type="entry name" value="WH_DNA-bd_sf"/>
</dbReference>
<keyword evidence="3" id="KW-0808">Transferase</keyword>
<dbReference type="CDD" id="cd00090">
    <property type="entry name" value="HTH_ARSR"/>
    <property type="match status" value="1"/>
</dbReference>
<dbReference type="SUPFAM" id="SSF53067">
    <property type="entry name" value="Actin-like ATPase domain"/>
    <property type="match status" value="1"/>
</dbReference>
<dbReference type="EMBL" id="JACHGN010000005">
    <property type="protein sequence ID" value="MBB5133138.1"/>
    <property type="molecule type" value="Genomic_DNA"/>
</dbReference>
<dbReference type="GO" id="GO:0016301">
    <property type="term" value="F:kinase activity"/>
    <property type="evidence" value="ECO:0007669"/>
    <property type="project" value="UniProtKB-KW"/>
</dbReference>
<feature type="domain" description="HTH marR-type" evidence="2">
    <location>
        <begin position="19"/>
        <end position="68"/>
    </location>
</feature>
<protein>
    <submittedName>
        <fullName evidence="3">Putative NBD/HSP70 family sugar kinase</fullName>
    </submittedName>
</protein>
<dbReference type="Gene3D" id="1.10.10.10">
    <property type="entry name" value="Winged helix-like DNA-binding domain superfamily/Winged helix DNA-binding domain"/>
    <property type="match status" value="1"/>
</dbReference>
<dbReference type="InterPro" id="IPR000600">
    <property type="entry name" value="ROK"/>
</dbReference>
<proteinExistence type="inferred from homology"/>
<dbReference type="AlphaFoldDB" id="A0A840P085"/>
<evidence type="ECO:0000313" key="3">
    <source>
        <dbReference type="EMBL" id="MBB5133138.1"/>
    </source>
</evidence>
<dbReference type="Pfam" id="PF00480">
    <property type="entry name" value="ROK"/>
    <property type="match status" value="1"/>
</dbReference>
<name>A0A840P085_9ACTN</name>
<dbReference type="PANTHER" id="PTHR18964:SF149">
    <property type="entry name" value="BIFUNCTIONAL UDP-N-ACETYLGLUCOSAMINE 2-EPIMERASE_N-ACETYLMANNOSAMINE KINASE"/>
    <property type="match status" value="1"/>
</dbReference>
<dbReference type="Pfam" id="PF12802">
    <property type="entry name" value="MarR_2"/>
    <property type="match status" value="1"/>
</dbReference>
<dbReference type="SUPFAM" id="SSF46785">
    <property type="entry name" value="Winged helix' DNA-binding domain"/>
    <property type="match status" value="1"/>
</dbReference>
<evidence type="ECO:0000313" key="4">
    <source>
        <dbReference type="Proteomes" id="UP000578449"/>
    </source>
</evidence>
<gene>
    <name evidence="3" type="ORF">HNP84_002859</name>
</gene>
<keyword evidence="4" id="KW-1185">Reference proteome</keyword>
<dbReference type="InterPro" id="IPR000835">
    <property type="entry name" value="HTH_MarR-typ"/>
</dbReference>
<accession>A0A840P085</accession>
<comment type="similarity">
    <text evidence="1">Belongs to the ROK (NagC/XylR) family.</text>
</comment>
<keyword evidence="3" id="KW-0418">Kinase</keyword>
<organism evidence="3 4">
    <name type="scientific">Thermocatellispora tengchongensis</name>
    <dbReference type="NCBI Taxonomy" id="1073253"/>
    <lineage>
        <taxon>Bacteria</taxon>
        <taxon>Bacillati</taxon>
        <taxon>Actinomycetota</taxon>
        <taxon>Actinomycetes</taxon>
        <taxon>Streptosporangiales</taxon>
        <taxon>Streptosporangiaceae</taxon>
        <taxon>Thermocatellispora</taxon>
    </lineage>
</organism>
<reference evidence="3 4" key="1">
    <citation type="submission" date="2020-08" db="EMBL/GenBank/DDBJ databases">
        <title>Genomic Encyclopedia of Type Strains, Phase IV (KMG-IV): sequencing the most valuable type-strain genomes for metagenomic binning, comparative biology and taxonomic classification.</title>
        <authorList>
            <person name="Goeker M."/>
        </authorList>
    </citation>
    <scope>NUCLEOTIDE SEQUENCE [LARGE SCALE GENOMIC DNA]</scope>
    <source>
        <strain evidence="3 4">DSM 45615</strain>
    </source>
</reference>
<comment type="caution">
    <text evidence="3">The sequence shown here is derived from an EMBL/GenBank/DDBJ whole genome shotgun (WGS) entry which is preliminary data.</text>
</comment>